<dbReference type="PIRSF" id="PIRSF000124">
    <property type="entry name" value="UDPglc_GDPman_dh"/>
    <property type="match status" value="1"/>
</dbReference>
<dbReference type="GO" id="GO:0016616">
    <property type="term" value="F:oxidoreductase activity, acting on the CH-OH group of donors, NAD or NADP as acceptor"/>
    <property type="evidence" value="ECO:0007669"/>
    <property type="project" value="InterPro"/>
</dbReference>
<reference evidence="5 6" key="1">
    <citation type="submission" date="2018-12" db="EMBL/GenBank/DDBJ databases">
        <authorList>
            <person name="Yang Y."/>
        </authorList>
    </citation>
    <scope>NUCLEOTIDE SEQUENCE [LARGE SCALE GENOMIC DNA]</scope>
    <source>
        <strain evidence="5 6">GSF71</strain>
    </source>
</reference>
<dbReference type="OrthoDB" id="9803238at2"/>
<dbReference type="InterPro" id="IPR028359">
    <property type="entry name" value="UDP_ManNAc/GlcNAc_DH"/>
</dbReference>
<dbReference type="InterPro" id="IPR036291">
    <property type="entry name" value="NAD(P)-bd_dom_sf"/>
</dbReference>
<proteinExistence type="inferred from homology"/>
<accession>A0A433JAB5</accession>
<dbReference type="SUPFAM" id="SSF48179">
    <property type="entry name" value="6-phosphogluconate dehydrogenase C-terminal domain-like"/>
    <property type="match status" value="1"/>
</dbReference>
<gene>
    <name evidence="5" type="ORF">EJ913_11010</name>
</gene>
<dbReference type="Pfam" id="PF00984">
    <property type="entry name" value="UDPG_MGDP_dh"/>
    <property type="match status" value="1"/>
</dbReference>
<evidence type="ECO:0000256" key="3">
    <source>
        <dbReference type="PIRNR" id="PIRNR000124"/>
    </source>
</evidence>
<evidence type="ECO:0000256" key="2">
    <source>
        <dbReference type="ARBA" id="ARBA00023027"/>
    </source>
</evidence>
<dbReference type="PANTHER" id="PTHR43491:SF1">
    <property type="entry name" value="UDP-N-ACETYL-D-MANNOSAMINE DEHYDROGENASE"/>
    <property type="match status" value="1"/>
</dbReference>
<evidence type="ECO:0000313" key="6">
    <source>
        <dbReference type="Proteomes" id="UP000280346"/>
    </source>
</evidence>
<dbReference type="Pfam" id="PF03720">
    <property type="entry name" value="UDPG_MGDP_dh_C"/>
    <property type="match status" value="1"/>
</dbReference>
<protein>
    <submittedName>
        <fullName evidence="5">Nucleotide sugar dehydrogenase</fullName>
    </submittedName>
</protein>
<dbReference type="InterPro" id="IPR014026">
    <property type="entry name" value="UDP-Glc/GDP-Man_DH_dimer"/>
</dbReference>
<dbReference type="InterPro" id="IPR017476">
    <property type="entry name" value="UDP-Glc/GDP-Man"/>
</dbReference>
<dbReference type="GO" id="GO:0000271">
    <property type="term" value="P:polysaccharide biosynthetic process"/>
    <property type="evidence" value="ECO:0007669"/>
    <property type="project" value="InterPro"/>
</dbReference>
<dbReference type="SUPFAM" id="SSF51735">
    <property type="entry name" value="NAD(P)-binding Rossmann-fold domains"/>
    <property type="match status" value="1"/>
</dbReference>
<evidence type="ECO:0000313" key="5">
    <source>
        <dbReference type="EMBL" id="RUQ72214.1"/>
    </source>
</evidence>
<dbReference type="InterPro" id="IPR014027">
    <property type="entry name" value="UDP-Glc/GDP-Man_DH_C"/>
</dbReference>
<comment type="caution">
    <text evidence="5">The sequence shown here is derived from an EMBL/GenBank/DDBJ whole genome shotgun (WGS) entry which is preliminary data.</text>
</comment>
<dbReference type="PANTHER" id="PTHR43491">
    <property type="entry name" value="UDP-N-ACETYL-D-MANNOSAMINE DEHYDROGENASE"/>
    <property type="match status" value="1"/>
</dbReference>
<dbReference type="GO" id="GO:0016628">
    <property type="term" value="F:oxidoreductase activity, acting on the CH-CH group of donors, NAD or NADP as acceptor"/>
    <property type="evidence" value="ECO:0007669"/>
    <property type="project" value="InterPro"/>
</dbReference>
<dbReference type="RefSeq" id="WP_126997700.1">
    <property type="nucleotide sequence ID" value="NZ_CP173192.1"/>
</dbReference>
<sequence>MRGDDAQGFDIGGLLDRFQNRDATVAVIGLGYVGLPLSLAACKAGYRIVGYDIDATTVSRLNSGLSPLNHIGNGRIGDAVDAGRFVATMDSARFVEADAILICVPTPLGPHHEPDLSFVEASARSIAPHLRPGQLVVLESTTYPGTTRDVVKPILEEGGLRSGVDFFLAYSPEREDPGNPDFDTARIPKVVAGDGHSALRLAVALYGQFVAATVPVTSMETAEAVKLTENIFRSVNIALVNELKIVYDRLGIDIWEVIEAAKSKPFGFMPFYPGPGLGGHCIPIDPFYLTWKARELGICTRFIELAGEVNANMPAYVLHRLREELDRRFRKGLSGARILVVGIAYKKDVSDMRESPALTIMDLLDAAGAEVDYFDPFFPVIPPTRQHAGLTGKTSVPLDRHALARYDAAMILTDHTDVDYAKLLRGSKLVVDTRNVVGSRQLPDLRNVVVKA</sequence>
<dbReference type="PIRSF" id="PIRSF500136">
    <property type="entry name" value="UDP_ManNAc_DH"/>
    <property type="match status" value="1"/>
</dbReference>
<keyword evidence="2" id="KW-0520">NAD</keyword>
<dbReference type="EMBL" id="RZIJ01000007">
    <property type="protein sequence ID" value="RUQ72214.1"/>
    <property type="molecule type" value="Genomic_DNA"/>
</dbReference>
<dbReference type="InterPro" id="IPR008927">
    <property type="entry name" value="6-PGluconate_DH-like_C_sf"/>
</dbReference>
<dbReference type="Gene3D" id="3.40.50.720">
    <property type="entry name" value="NAD(P)-binding Rossmann-like Domain"/>
    <property type="match status" value="2"/>
</dbReference>
<evidence type="ECO:0000259" key="4">
    <source>
        <dbReference type="SMART" id="SM00984"/>
    </source>
</evidence>
<evidence type="ECO:0000256" key="1">
    <source>
        <dbReference type="ARBA" id="ARBA00023002"/>
    </source>
</evidence>
<name>A0A433JAB5_9PROT</name>
<dbReference type="NCBIfam" id="TIGR03026">
    <property type="entry name" value="NDP-sugDHase"/>
    <property type="match status" value="1"/>
</dbReference>
<keyword evidence="1" id="KW-0560">Oxidoreductase</keyword>
<dbReference type="Pfam" id="PF03721">
    <property type="entry name" value="UDPG_MGDP_dh_N"/>
    <property type="match status" value="1"/>
</dbReference>
<dbReference type="Proteomes" id="UP000280346">
    <property type="component" value="Unassembled WGS sequence"/>
</dbReference>
<keyword evidence="6" id="KW-1185">Reference proteome</keyword>
<dbReference type="GO" id="GO:0051287">
    <property type="term" value="F:NAD binding"/>
    <property type="evidence" value="ECO:0007669"/>
    <property type="project" value="InterPro"/>
</dbReference>
<dbReference type="InterPro" id="IPR036220">
    <property type="entry name" value="UDP-Glc/GDP-Man_DH_C_sf"/>
</dbReference>
<dbReference type="SUPFAM" id="SSF52413">
    <property type="entry name" value="UDP-glucose/GDP-mannose dehydrogenase C-terminal domain"/>
    <property type="match status" value="1"/>
</dbReference>
<dbReference type="InterPro" id="IPR001732">
    <property type="entry name" value="UDP-Glc/GDP-Man_DH_N"/>
</dbReference>
<dbReference type="AlphaFoldDB" id="A0A433JAB5"/>
<dbReference type="SMART" id="SM00984">
    <property type="entry name" value="UDPG_MGDP_dh_C"/>
    <property type="match status" value="1"/>
</dbReference>
<organism evidence="5 6">
    <name type="scientific">Azospirillum doebereinerae</name>
    <dbReference type="NCBI Taxonomy" id="92933"/>
    <lineage>
        <taxon>Bacteria</taxon>
        <taxon>Pseudomonadati</taxon>
        <taxon>Pseudomonadota</taxon>
        <taxon>Alphaproteobacteria</taxon>
        <taxon>Rhodospirillales</taxon>
        <taxon>Azospirillaceae</taxon>
        <taxon>Azospirillum</taxon>
    </lineage>
</organism>
<comment type="similarity">
    <text evidence="3">Belongs to the UDP-glucose/GDP-mannose dehydrogenase family.</text>
</comment>
<feature type="domain" description="UDP-glucose/GDP-mannose dehydrogenase C-terminal" evidence="4">
    <location>
        <begin position="339"/>
        <end position="439"/>
    </location>
</feature>